<evidence type="ECO:0000313" key="5">
    <source>
        <dbReference type="Proteomes" id="UP000663942"/>
    </source>
</evidence>
<dbReference type="PANTHER" id="PTHR44591">
    <property type="entry name" value="STRESS RESPONSE REGULATOR PROTEIN 1"/>
    <property type="match status" value="1"/>
</dbReference>
<sequence length="121" mass="13208">MTKTVLTVDDSRTMRDMLMLALKDAGYRVVQAEDGVHGLEVLQAESPDIVITDINMPRMDGFGFIEGMRADPNHKATPVLVLTTESDAAKKQRARDAGATGWIVKPFDPAKLVDAVRRVAA</sequence>
<proteinExistence type="predicted"/>
<dbReference type="SUPFAM" id="SSF52172">
    <property type="entry name" value="CheY-like"/>
    <property type="match status" value="1"/>
</dbReference>
<dbReference type="EMBL" id="CP062006">
    <property type="protein sequence ID" value="QTC87114.1"/>
    <property type="molecule type" value="Genomic_DNA"/>
</dbReference>
<accession>A0ABX7SHI7</accession>
<dbReference type="InterPro" id="IPR001789">
    <property type="entry name" value="Sig_transdc_resp-reg_receiver"/>
</dbReference>
<name>A0ABX7SHI7_9CAUL</name>
<feature type="domain" description="Response regulatory" evidence="3">
    <location>
        <begin position="4"/>
        <end position="120"/>
    </location>
</feature>
<dbReference type="InterPro" id="IPR050595">
    <property type="entry name" value="Bact_response_regulator"/>
</dbReference>
<dbReference type="Pfam" id="PF00072">
    <property type="entry name" value="Response_reg"/>
    <property type="match status" value="1"/>
</dbReference>
<dbReference type="Gene3D" id="3.40.50.2300">
    <property type="match status" value="1"/>
</dbReference>
<organism evidence="4 5">
    <name type="scientific">Brevundimonas pondensis</name>
    <dbReference type="NCBI Taxonomy" id="2774189"/>
    <lineage>
        <taxon>Bacteria</taxon>
        <taxon>Pseudomonadati</taxon>
        <taxon>Pseudomonadota</taxon>
        <taxon>Alphaproteobacteria</taxon>
        <taxon>Caulobacterales</taxon>
        <taxon>Caulobacteraceae</taxon>
        <taxon>Brevundimonas</taxon>
    </lineage>
</organism>
<evidence type="ECO:0000313" key="4">
    <source>
        <dbReference type="EMBL" id="QTC87114.1"/>
    </source>
</evidence>
<keyword evidence="1 2" id="KW-0597">Phosphoprotein</keyword>
<dbReference type="SMART" id="SM00448">
    <property type="entry name" value="REC"/>
    <property type="match status" value="1"/>
</dbReference>
<keyword evidence="5" id="KW-1185">Reference proteome</keyword>
<gene>
    <name evidence="4" type="ORF">IFE19_13450</name>
</gene>
<dbReference type="Proteomes" id="UP000663942">
    <property type="component" value="Chromosome"/>
</dbReference>
<evidence type="ECO:0000256" key="1">
    <source>
        <dbReference type="ARBA" id="ARBA00022553"/>
    </source>
</evidence>
<protein>
    <submittedName>
        <fullName evidence="4">Response regulator</fullName>
    </submittedName>
</protein>
<dbReference type="PROSITE" id="PS50110">
    <property type="entry name" value="RESPONSE_REGULATORY"/>
    <property type="match status" value="1"/>
</dbReference>
<evidence type="ECO:0000259" key="3">
    <source>
        <dbReference type="PROSITE" id="PS50110"/>
    </source>
</evidence>
<dbReference type="PANTHER" id="PTHR44591:SF25">
    <property type="entry name" value="CHEMOTAXIS TWO-COMPONENT RESPONSE REGULATOR"/>
    <property type="match status" value="1"/>
</dbReference>
<dbReference type="RefSeq" id="WP_207823099.1">
    <property type="nucleotide sequence ID" value="NZ_CP062006.1"/>
</dbReference>
<reference evidence="4 5" key="1">
    <citation type="submission" date="2020-09" db="EMBL/GenBank/DDBJ databases">
        <title>Brevundimonas sp. LVF1 isolated from an oligotrophic pond in Goettingen, Germany.</title>
        <authorList>
            <person name="Friedrich I."/>
            <person name="Klassen A."/>
            <person name="Neubauer H."/>
            <person name="Schneider D."/>
            <person name="Hertel R."/>
            <person name="Daniel R."/>
        </authorList>
    </citation>
    <scope>NUCLEOTIDE SEQUENCE [LARGE SCALE GENOMIC DNA]</scope>
    <source>
        <strain evidence="4 5">LVF1</strain>
    </source>
</reference>
<dbReference type="InterPro" id="IPR011006">
    <property type="entry name" value="CheY-like_superfamily"/>
</dbReference>
<feature type="modified residue" description="4-aspartylphosphate" evidence="2">
    <location>
        <position position="53"/>
    </location>
</feature>
<evidence type="ECO:0000256" key="2">
    <source>
        <dbReference type="PROSITE-ProRule" id="PRU00169"/>
    </source>
</evidence>